<sequence>MFLINSRLECFPAAPAKRGHGFSRSYAINLPSSLARVLSFTFVFSTHPPVSVLGTDKKGSR</sequence>
<reference evidence="2" key="1">
    <citation type="submission" date="2017-09" db="EMBL/GenBank/DDBJ databases">
        <title>Depth-based differentiation of microbial function through sediment-hosted aquifers and enrichment of novel symbionts in the deep terrestrial subsurface.</title>
        <authorList>
            <person name="Probst A.J."/>
            <person name="Ladd B."/>
            <person name="Jarett J.K."/>
            <person name="Geller-Mcgrath D.E."/>
            <person name="Sieber C.M.K."/>
            <person name="Emerson J.B."/>
            <person name="Anantharaman K."/>
            <person name="Thomas B.C."/>
            <person name="Malmstrom R."/>
            <person name="Stieglmeier M."/>
            <person name="Klingl A."/>
            <person name="Woyke T."/>
            <person name="Ryan C.M."/>
            <person name="Banfield J.F."/>
        </authorList>
    </citation>
    <scope>NUCLEOTIDE SEQUENCE [LARGE SCALE GENOMIC DNA]</scope>
</reference>
<name>A0A2M7APN7_UNCKA</name>
<accession>A0A2M7APN7</accession>
<comment type="caution">
    <text evidence="1">The sequence shown here is derived from an EMBL/GenBank/DDBJ whole genome shotgun (WGS) entry which is preliminary data.</text>
</comment>
<protein>
    <submittedName>
        <fullName evidence="1">Uncharacterized protein</fullName>
    </submittedName>
</protein>
<proteinExistence type="predicted"/>
<dbReference type="EMBL" id="PEWD01000005">
    <property type="protein sequence ID" value="PIU69337.1"/>
    <property type="molecule type" value="Genomic_DNA"/>
</dbReference>
<evidence type="ECO:0000313" key="2">
    <source>
        <dbReference type="Proteomes" id="UP000229916"/>
    </source>
</evidence>
<organism evidence="1 2">
    <name type="scientific">candidate division WWE3 bacterium CG06_land_8_20_14_3_00_42_16</name>
    <dbReference type="NCBI Taxonomy" id="1975083"/>
    <lineage>
        <taxon>Bacteria</taxon>
        <taxon>Katanobacteria</taxon>
    </lineage>
</organism>
<gene>
    <name evidence="1" type="ORF">COS81_00330</name>
</gene>
<dbReference type="Proteomes" id="UP000229916">
    <property type="component" value="Unassembled WGS sequence"/>
</dbReference>
<evidence type="ECO:0000313" key="1">
    <source>
        <dbReference type="EMBL" id="PIU69337.1"/>
    </source>
</evidence>
<dbReference type="AlphaFoldDB" id="A0A2M7APN7"/>